<dbReference type="InterPro" id="IPR051531">
    <property type="entry name" value="N-acetyltransferase"/>
</dbReference>
<evidence type="ECO:0000313" key="3">
    <source>
        <dbReference type="Proteomes" id="UP000295075"/>
    </source>
</evidence>
<name>A0A4R4PP70_9ACTN</name>
<protein>
    <submittedName>
        <fullName evidence="2">N-acetyltransferase</fullName>
    </submittedName>
</protein>
<dbReference type="PROSITE" id="PS51186">
    <property type="entry name" value="GNAT"/>
    <property type="match status" value="1"/>
</dbReference>
<sequence>MRPTLFGPRLRLAPATLEHIKLFAELNCDPDVMRHVTGRSSSLTDVEEEWAGRLGPRTDESRGLGYWAGYSGTRFIGWWGLGVPAGEPDAGELGFRLKQEHWRRGFGFEGARCVVDHGFSTVGVRRIWAGTVASNAASRATLTKLALRCIDEPAPGVLTYAITFEEWRSAMLEERKLSGG</sequence>
<dbReference type="EMBL" id="SMKA01000152">
    <property type="protein sequence ID" value="TDC23956.1"/>
    <property type="molecule type" value="Genomic_DNA"/>
</dbReference>
<organism evidence="2 3">
    <name type="scientific">Kribbella albertanoniae</name>
    <dbReference type="NCBI Taxonomy" id="1266829"/>
    <lineage>
        <taxon>Bacteria</taxon>
        <taxon>Bacillati</taxon>
        <taxon>Actinomycetota</taxon>
        <taxon>Actinomycetes</taxon>
        <taxon>Propionibacteriales</taxon>
        <taxon>Kribbellaceae</taxon>
        <taxon>Kribbella</taxon>
    </lineage>
</organism>
<evidence type="ECO:0000313" key="2">
    <source>
        <dbReference type="EMBL" id="TDC23956.1"/>
    </source>
</evidence>
<dbReference type="PANTHER" id="PTHR43792:SF16">
    <property type="entry name" value="N-ACETYLTRANSFERASE DOMAIN-CONTAINING PROTEIN"/>
    <property type="match status" value="1"/>
</dbReference>
<proteinExistence type="predicted"/>
<dbReference type="Pfam" id="PF13302">
    <property type="entry name" value="Acetyltransf_3"/>
    <property type="match status" value="1"/>
</dbReference>
<dbReference type="OrthoDB" id="3533156at2"/>
<dbReference type="GO" id="GO:0016747">
    <property type="term" value="F:acyltransferase activity, transferring groups other than amino-acyl groups"/>
    <property type="evidence" value="ECO:0007669"/>
    <property type="project" value="InterPro"/>
</dbReference>
<reference evidence="2 3" key="1">
    <citation type="submission" date="2019-03" db="EMBL/GenBank/DDBJ databases">
        <title>Draft genome sequences of novel Actinobacteria.</title>
        <authorList>
            <person name="Sahin N."/>
            <person name="Ay H."/>
            <person name="Saygin H."/>
        </authorList>
    </citation>
    <scope>NUCLEOTIDE SEQUENCE [LARGE SCALE GENOMIC DNA]</scope>
    <source>
        <strain evidence="2 3">JCM 30547</strain>
    </source>
</reference>
<dbReference type="SUPFAM" id="SSF55729">
    <property type="entry name" value="Acyl-CoA N-acyltransferases (Nat)"/>
    <property type="match status" value="1"/>
</dbReference>
<dbReference type="AlphaFoldDB" id="A0A4R4PP70"/>
<dbReference type="InterPro" id="IPR000182">
    <property type="entry name" value="GNAT_dom"/>
</dbReference>
<dbReference type="Gene3D" id="3.40.630.30">
    <property type="match status" value="1"/>
</dbReference>
<accession>A0A4R4PP70</accession>
<feature type="domain" description="N-acetyltransferase" evidence="1">
    <location>
        <begin position="10"/>
        <end position="178"/>
    </location>
</feature>
<keyword evidence="3" id="KW-1185">Reference proteome</keyword>
<dbReference type="RefSeq" id="WP_132411396.1">
    <property type="nucleotide sequence ID" value="NZ_SMKA01000152.1"/>
</dbReference>
<dbReference type="PANTHER" id="PTHR43792">
    <property type="entry name" value="GNAT FAMILY, PUTATIVE (AFU_ORTHOLOGUE AFUA_3G00765)-RELATED-RELATED"/>
    <property type="match status" value="1"/>
</dbReference>
<keyword evidence="2" id="KW-0808">Transferase</keyword>
<comment type="caution">
    <text evidence="2">The sequence shown here is derived from an EMBL/GenBank/DDBJ whole genome shotgun (WGS) entry which is preliminary data.</text>
</comment>
<dbReference type="Proteomes" id="UP000295075">
    <property type="component" value="Unassembled WGS sequence"/>
</dbReference>
<evidence type="ECO:0000259" key="1">
    <source>
        <dbReference type="PROSITE" id="PS51186"/>
    </source>
</evidence>
<gene>
    <name evidence="2" type="ORF">E1261_27295</name>
</gene>
<dbReference type="InterPro" id="IPR016181">
    <property type="entry name" value="Acyl_CoA_acyltransferase"/>
</dbReference>